<dbReference type="Gene3D" id="6.10.140.1230">
    <property type="match status" value="1"/>
</dbReference>
<evidence type="ECO:0000256" key="7">
    <source>
        <dbReference type="SAM" id="MobiDB-lite"/>
    </source>
</evidence>
<feature type="compositionally biased region" description="Low complexity" evidence="7">
    <location>
        <begin position="624"/>
        <end position="637"/>
    </location>
</feature>
<dbReference type="PANTHER" id="PTHR22761:SF5">
    <property type="entry name" value="CHARGED MULTIVESICULAR BODY PROTEIN 6"/>
    <property type="match status" value="1"/>
</dbReference>
<organism evidence="8 9">
    <name type="scientific">Globodera rostochiensis</name>
    <name type="common">Golden nematode worm</name>
    <name type="synonym">Heterodera rostochiensis</name>
    <dbReference type="NCBI Taxonomy" id="31243"/>
    <lineage>
        <taxon>Eukaryota</taxon>
        <taxon>Metazoa</taxon>
        <taxon>Ecdysozoa</taxon>
        <taxon>Nematoda</taxon>
        <taxon>Chromadorea</taxon>
        <taxon>Rhabditida</taxon>
        <taxon>Tylenchina</taxon>
        <taxon>Tylenchomorpha</taxon>
        <taxon>Tylenchoidea</taxon>
        <taxon>Heteroderidae</taxon>
        <taxon>Heteroderinae</taxon>
        <taxon>Globodera</taxon>
    </lineage>
</organism>
<proteinExistence type="inferred from homology"/>
<dbReference type="GO" id="GO:0005771">
    <property type="term" value="C:multivesicular body"/>
    <property type="evidence" value="ECO:0007669"/>
    <property type="project" value="TreeGrafter"/>
</dbReference>
<dbReference type="Proteomes" id="UP000887572">
    <property type="component" value="Unplaced"/>
</dbReference>
<evidence type="ECO:0000313" key="8">
    <source>
        <dbReference type="Proteomes" id="UP000887572"/>
    </source>
</evidence>
<feature type="compositionally biased region" description="Basic and acidic residues" evidence="7">
    <location>
        <begin position="638"/>
        <end position="648"/>
    </location>
</feature>
<feature type="compositionally biased region" description="Basic and acidic residues" evidence="7">
    <location>
        <begin position="364"/>
        <end position="381"/>
    </location>
</feature>
<keyword evidence="4" id="KW-0967">Endosome</keyword>
<reference evidence="9" key="1">
    <citation type="submission" date="2022-11" db="UniProtKB">
        <authorList>
            <consortium name="WormBaseParasite"/>
        </authorList>
    </citation>
    <scope>IDENTIFICATION</scope>
</reference>
<dbReference type="GO" id="GO:0006900">
    <property type="term" value="P:vesicle budding from membrane"/>
    <property type="evidence" value="ECO:0007669"/>
    <property type="project" value="TreeGrafter"/>
</dbReference>
<dbReference type="PANTHER" id="PTHR22761">
    <property type="entry name" value="CHARGED MULTIVESICULAR BODY PROTEIN"/>
    <property type="match status" value="1"/>
</dbReference>
<evidence type="ECO:0000256" key="6">
    <source>
        <dbReference type="ARBA" id="ARBA00023136"/>
    </source>
</evidence>
<comment type="similarity">
    <text evidence="2">Belongs to the SNF7 family.</text>
</comment>
<evidence type="ECO:0000256" key="4">
    <source>
        <dbReference type="ARBA" id="ARBA00022753"/>
    </source>
</evidence>
<keyword evidence="8" id="KW-1185">Reference proteome</keyword>
<evidence type="ECO:0000256" key="5">
    <source>
        <dbReference type="ARBA" id="ARBA00022927"/>
    </source>
</evidence>
<keyword evidence="3" id="KW-0813">Transport</keyword>
<name>A0A914IC37_GLORO</name>
<keyword evidence="6" id="KW-0472">Membrane</keyword>
<protein>
    <submittedName>
        <fullName evidence="9">Uncharacterized protein</fullName>
    </submittedName>
</protein>
<evidence type="ECO:0000256" key="2">
    <source>
        <dbReference type="ARBA" id="ARBA00006190"/>
    </source>
</evidence>
<feature type="compositionally biased region" description="Acidic residues" evidence="7">
    <location>
        <begin position="606"/>
        <end position="615"/>
    </location>
</feature>
<keyword evidence="5" id="KW-0653">Protein transport</keyword>
<evidence type="ECO:0000256" key="1">
    <source>
        <dbReference type="ARBA" id="ARBA00004608"/>
    </source>
</evidence>
<sequence>MDESNIAALLAFYNLLAAKIGLEDCKSLKDVRNLLPILANYMKVGVPNFVVDPNFGFRNAIALIALELDEEFQSQLNAEAAESGDVFEATKIHMAMIYTFRLLQTEAFSTICEQLEDKHQRRFAHVIECLDDRHRWSLVPWPKLLSNDSSQQLRTEDSDEDKENGMEVQRLQRKPSNFAHTPKPCPARKLLFFPCGNSPIQKVVTSPRGHEVVRIHALEREVKSLRVIRDLFGHEKDKAEELCLKREQENNNLLKTNVSLKSRLDRVLPVADQLPLLEGHLSSIQEQIGSLARSLKEAQTTGANAQERVFTLQFELDELEIKHGELQEKHDRVVRKAEDESKKLQKAQQELLKLEEQNAQQKSKVRELRTRLKDQESKSKREYDQKVEEIALLQNELEELKKRNDTKTTHGTSLFAEFVTLADSLGAAVRFRPNSKFPLQNELDPSVLLNMGSLFSSKNKPNRPAQAVTDHDRTTLSLKMQRDKLRQACQRYERNVAKDAERARALLRDGRKDRALLLLKRKRYQETMINRVSGYIEQVERMITDVEMARINKDVFDNLRLGNEALKALNETISLDEVERIMEEGREAQEFQEELSTILGQRMSEEDSELVEEEFERMLSEQLPTVPTAEPTPATGEAETRRADAGKEPKRRREAVALETS</sequence>
<dbReference type="SUPFAM" id="SSF57997">
    <property type="entry name" value="Tropomyosin"/>
    <property type="match status" value="1"/>
</dbReference>
<evidence type="ECO:0000256" key="3">
    <source>
        <dbReference type="ARBA" id="ARBA00022448"/>
    </source>
</evidence>
<dbReference type="GO" id="GO:0000815">
    <property type="term" value="C:ESCRT III complex"/>
    <property type="evidence" value="ECO:0007669"/>
    <property type="project" value="TreeGrafter"/>
</dbReference>
<feature type="region of interest" description="Disordered" evidence="7">
    <location>
        <begin position="602"/>
        <end position="661"/>
    </location>
</feature>
<dbReference type="InterPro" id="IPR005024">
    <property type="entry name" value="Snf7_fam"/>
</dbReference>
<feature type="region of interest" description="Disordered" evidence="7">
    <location>
        <begin position="355"/>
        <end position="381"/>
    </location>
</feature>
<evidence type="ECO:0000313" key="9">
    <source>
        <dbReference type="WBParaSite" id="Gr19_v10_g8564.t1"/>
    </source>
</evidence>
<accession>A0A914IC37</accession>
<dbReference type="GO" id="GO:0032511">
    <property type="term" value="P:late endosome to vacuole transport via multivesicular body sorting pathway"/>
    <property type="evidence" value="ECO:0007669"/>
    <property type="project" value="TreeGrafter"/>
</dbReference>
<dbReference type="AlphaFoldDB" id="A0A914IC37"/>
<dbReference type="WBParaSite" id="Gr19_v10_g8564.t1">
    <property type="protein sequence ID" value="Gr19_v10_g8564.t1"/>
    <property type="gene ID" value="Gr19_v10_g8564"/>
</dbReference>
<comment type="subcellular location">
    <subcellularLocation>
        <location evidence="1">Endosome membrane</location>
    </subcellularLocation>
</comment>
<dbReference type="Pfam" id="PF03357">
    <property type="entry name" value="Snf7"/>
    <property type="match status" value="1"/>
</dbReference>
<dbReference type="GO" id="GO:0015031">
    <property type="term" value="P:protein transport"/>
    <property type="evidence" value="ECO:0007669"/>
    <property type="project" value="UniProtKB-KW"/>
</dbReference>